<dbReference type="InterPro" id="IPR037272">
    <property type="entry name" value="SNS_sf"/>
</dbReference>
<evidence type="ECO:0000313" key="12">
    <source>
        <dbReference type="Proteomes" id="UP001217089"/>
    </source>
</evidence>
<keyword evidence="6" id="KW-0238">DNA-binding</keyword>
<keyword evidence="9" id="KW-0325">Glycoprotein</keyword>
<evidence type="ECO:0000256" key="10">
    <source>
        <dbReference type="SAM" id="Phobius"/>
    </source>
</evidence>
<keyword evidence="8" id="KW-0233">DNA recombination</keyword>
<comment type="caution">
    <text evidence="11">The sequence shown here is derived from an EMBL/GenBank/DDBJ whole genome shotgun (WGS) entry which is preliminary data.</text>
</comment>
<dbReference type="SUPFAM" id="SSF47823">
    <property type="entry name" value="lambda integrase-like, N-terminal domain"/>
    <property type="match status" value="1"/>
</dbReference>
<gene>
    <name evidence="11" type="ORF">KUTeg_005904</name>
</gene>
<organism evidence="11 12">
    <name type="scientific">Tegillarca granosa</name>
    <name type="common">Malaysian cockle</name>
    <name type="synonym">Anadara granosa</name>
    <dbReference type="NCBI Taxonomy" id="220873"/>
    <lineage>
        <taxon>Eukaryota</taxon>
        <taxon>Metazoa</taxon>
        <taxon>Spiralia</taxon>
        <taxon>Lophotrochozoa</taxon>
        <taxon>Mollusca</taxon>
        <taxon>Bivalvia</taxon>
        <taxon>Autobranchia</taxon>
        <taxon>Pteriomorphia</taxon>
        <taxon>Arcoida</taxon>
        <taxon>Arcoidea</taxon>
        <taxon>Arcidae</taxon>
        <taxon>Tegillarca</taxon>
    </lineage>
</organism>
<dbReference type="PANTHER" id="PTHR11616:SF321">
    <property type="entry name" value="SODIUM-DEPENDENT NUTRIENT AMINO ACID TRANSPORTER 1-RELATED"/>
    <property type="match status" value="1"/>
</dbReference>
<feature type="transmembrane region" description="Helical" evidence="10">
    <location>
        <begin position="725"/>
        <end position="743"/>
    </location>
</feature>
<comment type="similarity">
    <text evidence="2">Belongs to the sodium:neurotransmitter symporter (SNF) (TC 2.A.22) family.</text>
</comment>
<sequence length="810" mass="92338">MQHPSTSVFSQFAIESRKRQIIGASLADESSRTYKNALKMFDHFRSHYGIIIQWPPNISDLNNFIAFLSLKGCASSTIRTYISAIGNRCKMLNFTDTTKSFIVKKMLIGLTRLDKRTDIRMPITVDILKKIVKFEFEIVLFSAIFSLAFFGVFRIGELVVSSINRHGHALQSNNIHFLEQINSLEIFIPHSKTDQSGKGSVLLIPATYLPICAVKAVKSFMNIRPQYFGTFFCHLSGQPVSRYQFNCVLRKCLNFAQIDSKLYKSHSFRIGAATTCSILGVDENKIAELGRWKSNSYKSYIRIKHLLTMIDPPKFLVLHCSGNDIGSYEKSIELMHRICCTIKVLWHMLPNTKLIWSQILPRLKWRNERNHKAVNKSRVRINSYIAKFMISNGGLYIRYPEIVQSNDGMFDNDKVHLSQLGNDIFLYRLQQALQVFITSDGKFKRKSTDGLSILMFVLAIIGNLTYGLSILVRQQNEAFLIQHLPWLVGSAFLIPFLFFLITCGMSLYFFEVSIGQFLGGGVVYISEVAPIFRGLGFGMLVISVICAFYYNNITSWILYYLVNSFFNPLPWSTCGNSWNSKDCVNERYNAFSHMTGNANLSSLQSDLTILTRNSSDNTTRINNHFVTSEEEFWERQVLQMSSGLHDMVTSLGIFWFVIWQLGLSFFYGVKSAGKVTATLPYLLLTVLIIRGLTLPGGIDGIAYYLKPNFLRLLDKQVWLEAALQVFYSLGPCWGGLITMSSYLKFSNNCLRDAMVLTLISEGTSLYGGMSVFAILGFMATNQNLPIDQLMNGWRTEFMKITRYMLFKFYK</sequence>
<dbReference type="Gene3D" id="1.10.150.130">
    <property type="match status" value="1"/>
</dbReference>
<feature type="transmembrane region" description="Helical" evidence="10">
    <location>
        <begin position="451"/>
        <end position="472"/>
    </location>
</feature>
<keyword evidence="12" id="KW-1185">Reference proteome</keyword>
<feature type="transmembrane region" description="Helical" evidence="10">
    <location>
        <begin position="138"/>
        <end position="156"/>
    </location>
</feature>
<keyword evidence="3" id="KW-0813">Transport</keyword>
<dbReference type="SUPFAM" id="SSF161070">
    <property type="entry name" value="SNF-like"/>
    <property type="match status" value="1"/>
</dbReference>
<feature type="transmembrane region" description="Helical" evidence="10">
    <location>
        <begin position="755"/>
        <end position="779"/>
    </location>
</feature>
<evidence type="ECO:0000256" key="1">
    <source>
        <dbReference type="ARBA" id="ARBA00004141"/>
    </source>
</evidence>
<feature type="transmembrane region" description="Helical" evidence="10">
    <location>
        <begin position="537"/>
        <end position="562"/>
    </location>
</feature>
<evidence type="ECO:0000256" key="6">
    <source>
        <dbReference type="ARBA" id="ARBA00023125"/>
    </source>
</evidence>
<evidence type="ECO:0000256" key="2">
    <source>
        <dbReference type="ARBA" id="ARBA00006459"/>
    </source>
</evidence>
<dbReference type="SUPFAM" id="SSF52266">
    <property type="entry name" value="SGNH hydrolase"/>
    <property type="match status" value="1"/>
</dbReference>
<dbReference type="Gene3D" id="1.10.443.10">
    <property type="entry name" value="Intergrase catalytic core"/>
    <property type="match status" value="1"/>
</dbReference>
<dbReference type="InterPro" id="IPR000175">
    <property type="entry name" value="Na/ntran_symport"/>
</dbReference>
<dbReference type="Pfam" id="PF04193">
    <property type="entry name" value="PQ-loop"/>
    <property type="match status" value="1"/>
</dbReference>
<dbReference type="Pfam" id="PF00209">
    <property type="entry name" value="SNF"/>
    <property type="match status" value="1"/>
</dbReference>
<evidence type="ECO:0000256" key="8">
    <source>
        <dbReference type="ARBA" id="ARBA00023172"/>
    </source>
</evidence>
<name>A0ABQ9FJ15_TEGGR</name>
<feature type="transmembrane region" description="Helical" evidence="10">
    <location>
        <begin position="681"/>
        <end position="705"/>
    </location>
</feature>
<proteinExistence type="inferred from homology"/>
<reference evidence="11 12" key="1">
    <citation type="submission" date="2022-12" db="EMBL/GenBank/DDBJ databases">
        <title>Chromosome-level genome of Tegillarca granosa.</title>
        <authorList>
            <person name="Kim J."/>
        </authorList>
    </citation>
    <scope>NUCLEOTIDE SEQUENCE [LARGE SCALE GENOMIC DNA]</scope>
    <source>
        <strain evidence="11">Teg-2019</strain>
        <tissue evidence="11">Adductor muscle</tissue>
    </source>
</reference>
<dbReference type="InterPro" id="IPR010998">
    <property type="entry name" value="Integrase_recombinase_N"/>
</dbReference>
<comment type="subcellular location">
    <subcellularLocation>
        <location evidence="1">Membrane</location>
        <topology evidence="1">Multi-pass membrane protein</topology>
    </subcellularLocation>
</comment>
<evidence type="ECO:0000256" key="7">
    <source>
        <dbReference type="ARBA" id="ARBA00023136"/>
    </source>
</evidence>
<dbReference type="InterPro" id="IPR011010">
    <property type="entry name" value="DNA_brk_join_enz"/>
</dbReference>
<evidence type="ECO:0000256" key="4">
    <source>
        <dbReference type="ARBA" id="ARBA00022692"/>
    </source>
</evidence>
<evidence type="ECO:0000256" key="3">
    <source>
        <dbReference type="ARBA" id="ARBA00022448"/>
    </source>
</evidence>
<keyword evidence="7 10" id="KW-0472">Membrane</keyword>
<feature type="transmembrane region" description="Helical" evidence="10">
    <location>
        <begin position="484"/>
        <end position="501"/>
    </location>
</feature>
<dbReference type="PRINTS" id="PR00176">
    <property type="entry name" value="NANEUSMPORT"/>
</dbReference>
<dbReference type="PANTHER" id="PTHR11616">
    <property type="entry name" value="SODIUM/CHLORIDE DEPENDENT TRANSPORTER"/>
    <property type="match status" value="1"/>
</dbReference>
<dbReference type="InterPro" id="IPR013762">
    <property type="entry name" value="Integrase-like_cat_sf"/>
</dbReference>
<evidence type="ECO:0000256" key="5">
    <source>
        <dbReference type="ARBA" id="ARBA00022989"/>
    </source>
</evidence>
<evidence type="ECO:0000313" key="11">
    <source>
        <dbReference type="EMBL" id="KAJ8316547.1"/>
    </source>
</evidence>
<dbReference type="EMBL" id="JARBDR010000325">
    <property type="protein sequence ID" value="KAJ8316547.1"/>
    <property type="molecule type" value="Genomic_DNA"/>
</dbReference>
<evidence type="ECO:0000256" key="9">
    <source>
        <dbReference type="ARBA" id="ARBA00023180"/>
    </source>
</evidence>
<protein>
    <recommendedName>
        <fullName evidence="13">Core-binding (CB) domain-containing protein</fullName>
    </recommendedName>
</protein>
<feature type="transmembrane region" description="Helical" evidence="10">
    <location>
        <begin position="647"/>
        <end position="669"/>
    </location>
</feature>
<keyword evidence="4 10" id="KW-0812">Transmembrane</keyword>
<dbReference type="Proteomes" id="UP001217089">
    <property type="component" value="Unassembled WGS sequence"/>
</dbReference>
<evidence type="ECO:0008006" key="13">
    <source>
        <dbReference type="Google" id="ProtNLM"/>
    </source>
</evidence>
<dbReference type="PROSITE" id="PS50267">
    <property type="entry name" value="NA_NEUROTRAN_SYMP_3"/>
    <property type="match status" value="1"/>
</dbReference>
<accession>A0ABQ9FJ15</accession>
<dbReference type="InterPro" id="IPR006603">
    <property type="entry name" value="PQ-loop_rpt"/>
</dbReference>
<keyword evidence="5 10" id="KW-1133">Transmembrane helix</keyword>
<dbReference type="SUPFAM" id="SSF56349">
    <property type="entry name" value="DNA breaking-rejoining enzymes"/>
    <property type="match status" value="1"/>
</dbReference>